<dbReference type="EMBL" id="OW240918">
    <property type="protein sequence ID" value="CAH2306585.1"/>
    <property type="molecule type" value="Genomic_DNA"/>
</dbReference>
<evidence type="ECO:0000313" key="2">
    <source>
        <dbReference type="EMBL" id="CAH2306585.1"/>
    </source>
</evidence>
<gene>
    <name evidence="2" type="ORF">PECUL_23A022172</name>
</gene>
<name>A0AAD1SPR6_PELCU</name>
<feature type="compositionally biased region" description="Basic and acidic residues" evidence="1">
    <location>
        <begin position="61"/>
        <end position="77"/>
    </location>
</feature>
<dbReference type="Proteomes" id="UP001295444">
    <property type="component" value="Chromosome 07"/>
</dbReference>
<sequence length="84" mass="9948">MTEIVDLLRWRRREKRELPTVPANASAAVKLRGREQMGRVIVTLRGMRQNKQKIICRRKDRPIEMAPEQKEEKERGNKKNPQAK</sequence>
<organism evidence="2 3">
    <name type="scientific">Pelobates cultripes</name>
    <name type="common">Western spadefoot toad</name>
    <dbReference type="NCBI Taxonomy" id="61616"/>
    <lineage>
        <taxon>Eukaryota</taxon>
        <taxon>Metazoa</taxon>
        <taxon>Chordata</taxon>
        <taxon>Craniata</taxon>
        <taxon>Vertebrata</taxon>
        <taxon>Euteleostomi</taxon>
        <taxon>Amphibia</taxon>
        <taxon>Batrachia</taxon>
        <taxon>Anura</taxon>
        <taxon>Pelobatoidea</taxon>
        <taxon>Pelobatidae</taxon>
        <taxon>Pelobates</taxon>
    </lineage>
</organism>
<feature type="region of interest" description="Disordered" evidence="1">
    <location>
        <begin position="59"/>
        <end position="84"/>
    </location>
</feature>
<accession>A0AAD1SPR6</accession>
<feature type="non-terminal residue" evidence="2">
    <location>
        <position position="84"/>
    </location>
</feature>
<protein>
    <submittedName>
        <fullName evidence="2">Uncharacterized protein</fullName>
    </submittedName>
</protein>
<evidence type="ECO:0000313" key="3">
    <source>
        <dbReference type="Proteomes" id="UP001295444"/>
    </source>
</evidence>
<evidence type="ECO:0000256" key="1">
    <source>
        <dbReference type="SAM" id="MobiDB-lite"/>
    </source>
</evidence>
<reference evidence="2" key="1">
    <citation type="submission" date="2022-03" db="EMBL/GenBank/DDBJ databases">
        <authorList>
            <person name="Alioto T."/>
            <person name="Alioto T."/>
            <person name="Gomez Garrido J."/>
        </authorList>
    </citation>
    <scope>NUCLEOTIDE SEQUENCE</scope>
</reference>
<dbReference type="AlphaFoldDB" id="A0AAD1SPR6"/>
<keyword evidence="3" id="KW-1185">Reference proteome</keyword>
<proteinExistence type="predicted"/>